<name>A0ABV7X416_9HYPH</name>
<dbReference type="RefSeq" id="WP_380098424.1">
    <property type="nucleotide sequence ID" value="NZ_JBHRYD010000018.1"/>
</dbReference>
<dbReference type="Proteomes" id="UP001595613">
    <property type="component" value="Unassembled WGS sequence"/>
</dbReference>
<accession>A0ABV7X416</accession>
<comment type="caution">
    <text evidence="1">The sequence shown here is derived from an EMBL/GenBank/DDBJ whole genome shotgun (WGS) entry which is preliminary data.</text>
</comment>
<keyword evidence="2" id="KW-1185">Reference proteome</keyword>
<dbReference type="EMBL" id="JBHRYD010000018">
    <property type="protein sequence ID" value="MFC3706302.1"/>
    <property type="molecule type" value="Genomic_DNA"/>
</dbReference>
<protein>
    <recommendedName>
        <fullName evidence="3">Curlin</fullName>
    </recommendedName>
</protein>
<evidence type="ECO:0000313" key="1">
    <source>
        <dbReference type="EMBL" id="MFC3706302.1"/>
    </source>
</evidence>
<organism evidence="1 2">
    <name type="scientific">Devosia honganensis</name>
    <dbReference type="NCBI Taxonomy" id="1610527"/>
    <lineage>
        <taxon>Bacteria</taxon>
        <taxon>Pseudomonadati</taxon>
        <taxon>Pseudomonadota</taxon>
        <taxon>Alphaproteobacteria</taxon>
        <taxon>Hyphomicrobiales</taxon>
        <taxon>Devosiaceae</taxon>
        <taxon>Devosia</taxon>
    </lineage>
</organism>
<proteinExistence type="predicted"/>
<gene>
    <name evidence="1" type="ORF">ACFOOL_16260</name>
</gene>
<reference evidence="2" key="1">
    <citation type="journal article" date="2019" name="Int. J. Syst. Evol. Microbiol.">
        <title>The Global Catalogue of Microorganisms (GCM) 10K type strain sequencing project: providing services to taxonomists for standard genome sequencing and annotation.</title>
        <authorList>
            <consortium name="The Broad Institute Genomics Platform"/>
            <consortium name="The Broad Institute Genome Sequencing Center for Infectious Disease"/>
            <person name="Wu L."/>
            <person name="Ma J."/>
        </authorList>
    </citation>
    <scope>NUCLEOTIDE SEQUENCE [LARGE SCALE GENOMIC DNA]</scope>
    <source>
        <strain evidence="2">KCTC 42281</strain>
    </source>
</reference>
<evidence type="ECO:0000313" key="2">
    <source>
        <dbReference type="Proteomes" id="UP001595613"/>
    </source>
</evidence>
<evidence type="ECO:0008006" key="3">
    <source>
        <dbReference type="Google" id="ProtNLM"/>
    </source>
</evidence>
<sequence>MRSSLLIPVLVAGLVSLTLPAFGNGLGESRPYQFRSDSQRQVNLTVERSRLELLGLLGSGSGLGGGSGTGQVGNSTVINVSGSNNVITVNQTNSGDQSQTRDCSGSSFNVTGGMFGC</sequence>